<reference evidence="1" key="1">
    <citation type="submission" date="2019-07" db="EMBL/GenBank/DDBJ databases">
        <authorList>
            <person name="Dittberner H."/>
        </authorList>
    </citation>
    <scope>NUCLEOTIDE SEQUENCE [LARGE SCALE GENOMIC DNA]</scope>
</reference>
<organism evidence="1 2">
    <name type="scientific">Arabis nemorensis</name>
    <dbReference type="NCBI Taxonomy" id="586526"/>
    <lineage>
        <taxon>Eukaryota</taxon>
        <taxon>Viridiplantae</taxon>
        <taxon>Streptophyta</taxon>
        <taxon>Embryophyta</taxon>
        <taxon>Tracheophyta</taxon>
        <taxon>Spermatophyta</taxon>
        <taxon>Magnoliopsida</taxon>
        <taxon>eudicotyledons</taxon>
        <taxon>Gunneridae</taxon>
        <taxon>Pentapetalae</taxon>
        <taxon>rosids</taxon>
        <taxon>malvids</taxon>
        <taxon>Brassicales</taxon>
        <taxon>Brassicaceae</taxon>
        <taxon>Arabideae</taxon>
        <taxon>Arabis</taxon>
    </lineage>
</organism>
<evidence type="ECO:0000313" key="1">
    <source>
        <dbReference type="EMBL" id="VVA98514.1"/>
    </source>
</evidence>
<accession>A0A565BAX4</accession>
<dbReference type="AlphaFoldDB" id="A0A565BAX4"/>
<name>A0A565BAX4_9BRAS</name>
<evidence type="ECO:0000313" key="2">
    <source>
        <dbReference type="Proteomes" id="UP000489600"/>
    </source>
</evidence>
<proteinExistence type="predicted"/>
<sequence>MEKTMEPMLGHFVYTNALFMCKRLWAEFPFENFCTSKLLEMMNYRDSSLLRLVSYLLALC</sequence>
<dbReference type="Proteomes" id="UP000489600">
    <property type="component" value="Unassembled WGS sequence"/>
</dbReference>
<comment type="caution">
    <text evidence="1">The sequence shown here is derived from an EMBL/GenBank/DDBJ whole genome shotgun (WGS) entry which is preliminary data.</text>
</comment>
<gene>
    <name evidence="1" type="ORF">ANE_LOCUS8959</name>
</gene>
<keyword evidence="2" id="KW-1185">Reference proteome</keyword>
<protein>
    <submittedName>
        <fullName evidence="1">Uncharacterized protein</fullName>
    </submittedName>
</protein>
<dbReference type="EMBL" id="CABITT030000003">
    <property type="protein sequence ID" value="VVA98514.1"/>
    <property type="molecule type" value="Genomic_DNA"/>
</dbReference>